<name>A0ABW1V0A6_9BACL</name>
<evidence type="ECO:0000313" key="3">
    <source>
        <dbReference type="EMBL" id="MFC6332160.1"/>
    </source>
</evidence>
<protein>
    <recommendedName>
        <fullName evidence="2">UPF0291 protein ACFP56_05955</fullName>
    </recommendedName>
</protein>
<proteinExistence type="inferred from homology"/>
<evidence type="ECO:0000256" key="1">
    <source>
        <dbReference type="ARBA" id="ARBA00022490"/>
    </source>
</evidence>
<comment type="similarity">
    <text evidence="2">Belongs to the UPF0291 family.</text>
</comment>
<dbReference type="Gene3D" id="1.10.287.540">
    <property type="entry name" value="Helix hairpin bin"/>
    <property type="match status" value="1"/>
</dbReference>
<dbReference type="PANTHER" id="PTHR37300:SF1">
    <property type="entry name" value="UPF0291 PROTEIN YNZC"/>
    <property type="match status" value="1"/>
</dbReference>
<dbReference type="RefSeq" id="WP_379232235.1">
    <property type="nucleotide sequence ID" value="NZ_JBHSTE010000002.1"/>
</dbReference>
<dbReference type="SUPFAM" id="SSF158221">
    <property type="entry name" value="YnzC-like"/>
    <property type="match status" value="1"/>
</dbReference>
<comment type="caution">
    <text evidence="3">The sequence shown here is derived from an EMBL/GenBank/DDBJ whole genome shotgun (WGS) entry which is preliminary data.</text>
</comment>
<reference evidence="4" key="1">
    <citation type="journal article" date="2019" name="Int. J. Syst. Evol. Microbiol.">
        <title>The Global Catalogue of Microorganisms (GCM) 10K type strain sequencing project: providing services to taxonomists for standard genome sequencing and annotation.</title>
        <authorList>
            <consortium name="The Broad Institute Genomics Platform"/>
            <consortium name="The Broad Institute Genome Sequencing Center for Infectious Disease"/>
            <person name="Wu L."/>
            <person name="Ma J."/>
        </authorList>
    </citation>
    <scope>NUCLEOTIDE SEQUENCE [LARGE SCALE GENOMIC DNA]</scope>
    <source>
        <strain evidence="4">PCU 280</strain>
    </source>
</reference>
<keyword evidence="1 2" id="KW-0963">Cytoplasm</keyword>
<dbReference type="EMBL" id="JBHSTE010000002">
    <property type="protein sequence ID" value="MFC6332160.1"/>
    <property type="molecule type" value="Genomic_DNA"/>
</dbReference>
<dbReference type="HAMAP" id="MF_01103">
    <property type="entry name" value="UPF0291"/>
    <property type="match status" value="1"/>
</dbReference>
<keyword evidence="4" id="KW-1185">Reference proteome</keyword>
<evidence type="ECO:0000313" key="4">
    <source>
        <dbReference type="Proteomes" id="UP001596233"/>
    </source>
</evidence>
<dbReference type="PANTHER" id="PTHR37300">
    <property type="entry name" value="UPF0291 PROTEIN CBO2609/CLC_2481"/>
    <property type="match status" value="1"/>
</dbReference>
<evidence type="ECO:0000256" key="2">
    <source>
        <dbReference type="HAMAP-Rule" id="MF_01103"/>
    </source>
</evidence>
<gene>
    <name evidence="3" type="ORF">ACFP56_05955</name>
</gene>
<sequence>MDMDKLVARINELARKSKTVGLTPAEQTERADLRAKYLSVFKSNFKQQLDSIKYVEDEESDTKPLH</sequence>
<dbReference type="InterPro" id="IPR009242">
    <property type="entry name" value="DUF896"/>
</dbReference>
<dbReference type="Proteomes" id="UP001596233">
    <property type="component" value="Unassembled WGS sequence"/>
</dbReference>
<organism evidence="3 4">
    <name type="scientific">Paenibacillus septentrionalis</name>
    <dbReference type="NCBI Taxonomy" id="429342"/>
    <lineage>
        <taxon>Bacteria</taxon>
        <taxon>Bacillati</taxon>
        <taxon>Bacillota</taxon>
        <taxon>Bacilli</taxon>
        <taxon>Bacillales</taxon>
        <taxon>Paenibacillaceae</taxon>
        <taxon>Paenibacillus</taxon>
    </lineage>
</organism>
<comment type="subcellular location">
    <subcellularLocation>
        <location evidence="2">Cytoplasm</location>
    </subcellularLocation>
</comment>
<dbReference type="Pfam" id="PF05979">
    <property type="entry name" value="DUF896"/>
    <property type="match status" value="1"/>
</dbReference>
<accession>A0ABW1V0A6</accession>